<evidence type="ECO:0000256" key="7">
    <source>
        <dbReference type="ARBA" id="ARBA00022624"/>
    </source>
</evidence>
<dbReference type="EMBL" id="AZSI01000031">
    <property type="protein sequence ID" value="KEY62622.1"/>
    <property type="molecule type" value="Genomic_DNA"/>
</dbReference>
<protein>
    <recommendedName>
        <fullName evidence="12">L-threonine dehydratase</fullName>
        <ecNumber evidence="12">4.3.1.19</ecNumber>
    </recommendedName>
    <alternativeName>
        <fullName evidence="12">Threonine deaminase</fullName>
    </alternativeName>
</protein>
<dbReference type="InterPro" id="IPR036052">
    <property type="entry name" value="TrpB-like_PALP_sf"/>
</dbReference>
<dbReference type="InterPro" id="IPR050147">
    <property type="entry name" value="Ser/Thr_Dehydratase"/>
</dbReference>
<dbReference type="SUPFAM" id="SSF55021">
    <property type="entry name" value="ACT-like"/>
    <property type="match status" value="1"/>
</dbReference>
<keyword evidence="7 12" id="KW-0412">Isoleucine biosynthesis</keyword>
<proteinExistence type="inferred from homology"/>
<evidence type="ECO:0000313" key="14">
    <source>
        <dbReference type="EMBL" id="KEY62622.1"/>
    </source>
</evidence>
<comment type="subunit">
    <text evidence="5 12">Homotetramer.</text>
</comment>
<comment type="cofactor">
    <cofactor evidence="2 12">
        <name>pyridoxal 5'-phosphate</name>
        <dbReference type="ChEBI" id="CHEBI:597326"/>
    </cofactor>
</comment>
<evidence type="ECO:0000313" key="15">
    <source>
        <dbReference type="Proteomes" id="UP000028401"/>
    </source>
</evidence>
<dbReference type="NCBIfam" id="TIGR02079">
    <property type="entry name" value="THD1"/>
    <property type="match status" value="1"/>
</dbReference>
<dbReference type="GO" id="GO:0030170">
    <property type="term" value="F:pyridoxal phosphate binding"/>
    <property type="evidence" value="ECO:0007669"/>
    <property type="project" value="InterPro"/>
</dbReference>
<dbReference type="PANTHER" id="PTHR48078">
    <property type="entry name" value="THREONINE DEHYDRATASE, MITOCHONDRIAL-RELATED"/>
    <property type="match status" value="1"/>
</dbReference>
<keyword evidence="8 12" id="KW-0663">Pyridoxal phosphate</keyword>
<dbReference type="Pfam" id="PF00585">
    <property type="entry name" value="Thr_dehydrat_C"/>
    <property type="match status" value="1"/>
</dbReference>
<feature type="domain" description="ACT-like" evidence="13">
    <location>
        <begin position="333"/>
        <end position="407"/>
    </location>
</feature>
<evidence type="ECO:0000256" key="9">
    <source>
        <dbReference type="ARBA" id="ARBA00023239"/>
    </source>
</evidence>
<dbReference type="NCBIfam" id="NF006390">
    <property type="entry name" value="PRK08639.1"/>
    <property type="match status" value="1"/>
</dbReference>
<comment type="similarity">
    <text evidence="4 12">Belongs to the serine/threonine dehydratase family.</text>
</comment>
<evidence type="ECO:0000256" key="6">
    <source>
        <dbReference type="ARBA" id="ARBA00022605"/>
    </source>
</evidence>
<dbReference type="InterPro" id="IPR001926">
    <property type="entry name" value="TrpB-like_PALP"/>
</dbReference>
<dbReference type="FunFam" id="3.40.50.1100:FF:000005">
    <property type="entry name" value="Threonine dehydratase catabolic"/>
    <property type="match status" value="1"/>
</dbReference>
<keyword evidence="6 12" id="KW-0028">Amino-acid biosynthesis</keyword>
<comment type="pathway">
    <text evidence="3 12">Amino-acid biosynthesis; L-isoleucine biosynthesis; 2-oxobutanoate from L-threonine: step 1/1.</text>
</comment>
<dbReference type="GO" id="GO:0004794">
    <property type="term" value="F:threonine deaminase activity"/>
    <property type="evidence" value="ECO:0007669"/>
    <property type="project" value="UniProtKB-UniRule"/>
</dbReference>
<dbReference type="PATRIC" id="fig|1415168.3.peg.1301"/>
<dbReference type="Proteomes" id="UP000028401">
    <property type="component" value="Unassembled WGS sequence"/>
</dbReference>
<sequence>MINAKEVEEAYDLLKPVVTKTPLQLDPYLSNKYQANIYLKEENLQKVRSFKLRGAYYSISKLSADQRSKGVVCASAGNHAQGVAFAANQLNISATIFMPVTTPNQKVSQVKFFGESHATIRLIGDTFDESARAAKAFSQDNDKPFIDPFDDENVIAGQGTVALEIFAQGQKLGVNFDKILVQIGGGGLIAGITAYSHEHYPDTEIVGVEAKGATSMRAAYLAGHPVTLEHIDKFADGIAVATVGQKTYQIINDKVKQLIAVDEGLISQTILDLYSKLGIVAEPAGATSVAALELVKDEIKGKNIVCIISGGNNDISRMQEIEERALVYEGLKHYFVINFPQRPGALRTFVSNILGPNDDITRFEYIKRVDKGKGPCLVGILLENPKDYDALIERIEQFDSRYVNLHGNESLYELLV</sequence>
<evidence type="ECO:0000256" key="10">
    <source>
        <dbReference type="ARBA" id="ARBA00023304"/>
    </source>
</evidence>
<dbReference type="RefSeq" id="WP_042748211.1">
    <property type="nucleotide sequence ID" value="NZ_AZSI01000031.1"/>
</dbReference>
<dbReference type="InterPro" id="IPR000634">
    <property type="entry name" value="Ser/Thr_deHydtase_PyrdxlP-BS"/>
</dbReference>
<evidence type="ECO:0000259" key="13">
    <source>
        <dbReference type="PROSITE" id="PS51672"/>
    </source>
</evidence>
<evidence type="ECO:0000256" key="3">
    <source>
        <dbReference type="ARBA" id="ARBA00004810"/>
    </source>
</evidence>
<evidence type="ECO:0000256" key="2">
    <source>
        <dbReference type="ARBA" id="ARBA00001933"/>
    </source>
</evidence>
<dbReference type="InterPro" id="IPR045865">
    <property type="entry name" value="ACT-like_dom_sf"/>
</dbReference>
<evidence type="ECO:0000256" key="11">
    <source>
        <dbReference type="ARBA" id="ARBA00025527"/>
    </source>
</evidence>
<dbReference type="InterPro" id="IPR011820">
    <property type="entry name" value="IlvA"/>
</dbReference>
<evidence type="ECO:0000256" key="5">
    <source>
        <dbReference type="ARBA" id="ARBA00011881"/>
    </source>
</evidence>
<dbReference type="GO" id="GO:0003941">
    <property type="term" value="F:L-serine ammonia-lyase activity"/>
    <property type="evidence" value="ECO:0007669"/>
    <property type="project" value="TreeGrafter"/>
</dbReference>
<dbReference type="Pfam" id="PF00291">
    <property type="entry name" value="PALP"/>
    <property type="match status" value="1"/>
</dbReference>
<comment type="function">
    <text evidence="11 12">Catalyzes the anaerobic formation of alpha-ketobutyrate and ammonia from threonine in a two-step reaction. The first step involved a dehydration of threonine and a production of enamine intermediates (aminocrotonate), which tautomerizes to its imine form (iminobutyrate). Both intermediates are unstable and short-lived. The second step is the nonenzymatic hydrolysis of the enamine/imine intermediates to form 2-ketobutyrate and free ammonia. In the low water environment of the cell, the second step is accelerated by RidA.</text>
</comment>
<dbReference type="CDD" id="cd01562">
    <property type="entry name" value="Thr-dehyd"/>
    <property type="match status" value="1"/>
</dbReference>
<dbReference type="EC" id="4.3.1.19" evidence="12"/>
<dbReference type="GO" id="GO:0006565">
    <property type="term" value="P:L-serine catabolic process"/>
    <property type="evidence" value="ECO:0007669"/>
    <property type="project" value="TreeGrafter"/>
</dbReference>
<accession>A0A084ABE3</accession>
<gene>
    <name evidence="12" type="primary">ilvA</name>
    <name evidence="14" type="ORF">U725_01219</name>
</gene>
<dbReference type="PROSITE" id="PS00165">
    <property type="entry name" value="DEHYDRATASE_SER_THR"/>
    <property type="match status" value="1"/>
</dbReference>
<reference evidence="14 15" key="1">
    <citation type="submission" date="2014-06" db="EMBL/GenBank/DDBJ databases">
        <title>Draft genome sequence of the putrescine producing strain Lactococcus lactis subsp cremoris GE214.</title>
        <authorList>
            <person name="Ladero V."/>
            <person name="Linares D.M."/>
            <person name="del Rio B."/>
            <person name="Mayo B."/>
            <person name="Martin M.C."/>
            <person name="Fernandez M."/>
            <person name="Alvarez M.A."/>
        </authorList>
    </citation>
    <scope>NUCLEOTIDE SEQUENCE [LARGE SCALE GENOMIC DNA]</scope>
    <source>
        <strain evidence="14 15">GE214</strain>
    </source>
</reference>
<comment type="caution">
    <text evidence="14">The sequence shown here is derived from an EMBL/GenBank/DDBJ whole genome shotgun (WGS) entry which is preliminary data.</text>
</comment>
<dbReference type="SUPFAM" id="SSF53686">
    <property type="entry name" value="Tryptophan synthase beta subunit-like PLP-dependent enzymes"/>
    <property type="match status" value="1"/>
</dbReference>
<evidence type="ECO:0000256" key="12">
    <source>
        <dbReference type="RuleBase" id="RU362012"/>
    </source>
</evidence>
<dbReference type="InterPro" id="IPR001721">
    <property type="entry name" value="TD_ACT-like"/>
</dbReference>
<dbReference type="PROSITE" id="PS51672">
    <property type="entry name" value="ACT_LIKE"/>
    <property type="match status" value="1"/>
</dbReference>
<comment type="catalytic activity">
    <reaction evidence="1 12">
        <text>L-threonine = 2-oxobutanoate + NH4(+)</text>
        <dbReference type="Rhea" id="RHEA:22108"/>
        <dbReference type="ChEBI" id="CHEBI:16763"/>
        <dbReference type="ChEBI" id="CHEBI:28938"/>
        <dbReference type="ChEBI" id="CHEBI:57926"/>
        <dbReference type="EC" id="4.3.1.19"/>
    </reaction>
</comment>
<dbReference type="PANTHER" id="PTHR48078:SF11">
    <property type="entry name" value="THREONINE DEHYDRATASE, MITOCHONDRIAL"/>
    <property type="match status" value="1"/>
</dbReference>
<keyword evidence="9 12" id="KW-0456">Lyase</keyword>
<name>A0A084ABE3_LACLC</name>
<dbReference type="Gene3D" id="3.40.50.1100">
    <property type="match status" value="2"/>
</dbReference>
<organism evidence="14 15">
    <name type="scientific">Lactococcus cremoris subsp. cremoris GE214</name>
    <dbReference type="NCBI Taxonomy" id="1415168"/>
    <lineage>
        <taxon>Bacteria</taxon>
        <taxon>Bacillati</taxon>
        <taxon>Bacillota</taxon>
        <taxon>Bacilli</taxon>
        <taxon>Lactobacillales</taxon>
        <taxon>Streptococcaceae</taxon>
        <taxon>Lactococcus</taxon>
        <taxon>Lactococcus cremoris subsp. cremoris</taxon>
    </lineage>
</organism>
<evidence type="ECO:0000256" key="4">
    <source>
        <dbReference type="ARBA" id="ARBA00010869"/>
    </source>
</evidence>
<dbReference type="GO" id="GO:0009097">
    <property type="term" value="P:isoleucine biosynthetic process"/>
    <property type="evidence" value="ECO:0007669"/>
    <property type="project" value="UniProtKB-UniRule"/>
</dbReference>
<keyword evidence="10 12" id="KW-0100">Branched-chain amino acid biosynthesis</keyword>
<dbReference type="AlphaFoldDB" id="A0A084ABE3"/>
<dbReference type="UniPathway" id="UPA00047">
    <property type="reaction ID" value="UER00054"/>
</dbReference>
<evidence type="ECO:0000256" key="8">
    <source>
        <dbReference type="ARBA" id="ARBA00022898"/>
    </source>
</evidence>
<dbReference type="GO" id="GO:0006567">
    <property type="term" value="P:L-threonine catabolic process"/>
    <property type="evidence" value="ECO:0007669"/>
    <property type="project" value="TreeGrafter"/>
</dbReference>
<evidence type="ECO:0000256" key="1">
    <source>
        <dbReference type="ARBA" id="ARBA00001274"/>
    </source>
</evidence>